<dbReference type="KEGG" id="mcy:MCYN_0113"/>
<reference evidence="3" key="1">
    <citation type="journal article" date="2013" name="Genome Announc.">
        <title>Complete genome sequence of Mycoplasma cynos strain C142.</title>
        <authorList>
            <person name="Walker C.A."/>
            <person name="Mannering S.A."/>
            <person name="Shields S."/>
            <person name="Blake D.P."/>
            <person name="Brownlie J."/>
        </authorList>
    </citation>
    <scope>NUCLEOTIDE SEQUENCE [LARGE SCALE GENOMIC DNA]</scope>
    <source>
        <strain evidence="3">C142</strain>
    </source>
</reference>
<dbReference type="PATRIC" id="fig|1246955.3.peg.101"/>
<dbReference type="RefSeq" id="WP_015286978.1">
    <property type="nucleotide sequence ID" value="NC_019949.1"/>
</dbReference>
<dbReference type="HOGENOM" id="CLU_656913_0_0_14"/>
<proteinExistence type="predicted"/>
<evidence type="ECO:0000256" key="1">
    <source>
        <dbReference type="SAM" id="MobiDB-lite"/>
    </source>
</evidence>
<dbReference type="EMBL" id="HF559394">
    <property type="protein sequence ID" value="CCP23845.1"/>
    <property type="molecule type" value="Genomic_DNA"/>
</dbReference>
<feature type="region of interest" description="Disordered" evidence="1">
    <location>
        <begin position="1"/>
        <end position="91"/>
    </location>
</feature>
<dbReference type="Proteomes" id="UP000010466">
    <property type="component" value="Chromosome"/>
</dbReference>
<accession>L0RWA3</accession>
<name>L0RWA3_MYCC1</name>
<evidence type="ECO:0000313" key="2">
    <source>
        <dbReference type="EMBL" id="CCP23845.1"/>
    </source>
</evidence>
<dbReference type="AlphaFoldDB" id="L0RWA3"/>
<evidence type="ECO:0000313" key="3">
    <source>
        <dbReference type="Proteomes" id="UP000010466"/>
    </source>
</evidence>
<protein>
    <submittedName>
        <fullName evidence="2">Uncharacterized protein</fullName>
    </submittedName>
</protein>
<sequence length="388" mass="43890">MKKEIETANSYNDLKTIKDKIESKPSPEDKPKSDGKDNPDKKPGETDNSNQGNNGNSAGKDNNGKTEPEKNEKNEGGNHNNTGENSHTPAPKVMTVDEKVTELYSLVDQFPYPTTETKVEDSTKTSLKNEVKAIKDKTVDDNTKLQELNILETKFKEYKTKIEKYIKIIDNPKFKSNKYDGSKIKALYGSLVKLFNKDLNPQYTEDEFIWNVYETFRRISFDKNSPLTKKRPKVYVYGIVPNSEKEKSSKFEVLSDNRKMNHGIKIEQLEQKINDIVNFVIDIAKKAANKNIDNIKYTNSTSDAEKPNMLIKKLKSFVTVTTNLSDIDTLIGKIKQIASNVQEIVKSVNNKDNDIKDKINKIDANNVDEVITKLGKLKPASSTPSKAN</sequence>
<feature type="compositionally biased region" description="Low complexity" evidence="1">
    <location>
        <begin position="48"/>
        <end position="57"/>
    </location>
</feature>
<organism evidence="2 3">
    <name type="scientific">Mycoplasmopsis cynos (strain C142)</name>
    <name type="common">Mycoplasma cynos</name>
    <dbReference type="NCBI Taxonomy" id="1246955"/>
    <lineage>
        <taxon>Bacteria</taxon>
        <taxon>Bacillati</taxon>
        <taxon>Mycoplasmatota</taxon>
        <taxon>Mycoplasmoidales</taxon>
        <taxon>Metamycoplasmataceae</taxon>
        <taxon>Mycoplasmopsis</taxon>
    </lineage>
</organism>
<feature type="compositionally biased region" description="Basic and acidic residues" evidence="1">
    <location>
        <begin position="15"/>
        <end position="45"/>
    </location>
</feature>
<feature type="compositionally biased region" description="Basic and acidic residues" evidence="1">
    <location>
        <begin position="62"/>
        <end position="76"/>
    </location>
</feature>
<gene>
    <name evidence="2" type="primary">MCYN0113</name>
    <name evidence="2" type="ordered locus">MCYN_0113</name>
</gene>
<keyword evidence="3" id="KW-1185">Reference proteome</keyword>
<dbReference type="GeneID" id="74931740"/>